<evidence type="ECO:0008006" key="4">
    <source>
        <dbReference type="Google" id="ProtNLM"/>
    </source>
</evidence>
<feature type="compositionally biased region" description="Acidic residues" evidence="1">
    <location>
        <begin position="151"/>
        <end position="175"/>
    </location>
</feature>
<name>A0A4S8LRU2_DENBC</name>
<organism evidence="2 3">
    <name type="scientific">Dendrothele bispora (strain CBS 962.96)</name>
    <dbReference type="NCBI Taxonomy" id="1314807"/>
    <lineage>
        <taxon>Eukaryota</taxon>
        <taxon>Fungi</taxon>
        <taxon>Dikarya</taxon>
        <taxon>Basidiomycota</taxon>
        <taxon>Agaricomycotina</taxon>
        <taxon>Agaricomycetes</taxon>
        <taxon>Agaricomycetidae</taxon>
        <taxon>Agaricales</taxon>
        <taxon>Agaricales incertae sedis</taxon>
        <taxon>Dendrothele</taxon>
    </lineage>
</organism>
<evidence type="ECO:0000313" key="2">
    <source>
        <dbReference type="EMBL" id="THU92222.1"/>
    </source>
</evidence>
<dbReference type="AlphaFoldDB" id="A0A4S8LRU2"/>
<reference evidence="2 3" key="1">
    <citation type="journal article" date="2019" name="Nat. Ecol. Evol.">
        <title>Megaphylogeny resolves global patterns of mushroom evolution.</title>
        <authorList>
            <person name="Varga T."/>
            <person name="Krizsan K."/>
            <person name="Foldi C."/>
            <person name="Dima B."/>
            <person name="Sanchez-Garcia M."/>
            <person name="Sanchez-Ramirez S."/>
            <person name="Szollosi G.J."/>
            <person name="Szarkandi J.G."/>
            <person name="Papp V."/>
            <person name="Albert L."/>
            <person name="Andreopoulos W."/>
            <person name="Angelini C."/>
            <person name="Antonin V."/>
            <person name="Barry K.W."/>
            <person name="Bougher N.L."/>
            <person name="Buchanan P."/>
            <person name="Buyck B."/>
            <person name="Bense V."/>
            <person name="Catcheside P."/>
            <person name="Chovatia M."/>
            <person name="Cooper J."/>
            <person name="Damon W."/>
            <person name="Desjardin D."/>
            <person name="Finy P."/>
            <person name="Geml J."/>
            <person name="Haridas S."/>
            <person name="Hughes K."/>
            <person name="Justo A."/>
            <person name="Karasinski D."/>
            <person name="Kautmanova I."/>
            <person name="Kiss B."/>
            <person name="Kocsube S."/>
            <person name="Kotiranta H."/>
            <person name="LaButti K.M."/>
            <person name="Lechner B.E."/>
            <person name="Liimatainen K."/>
            <person name="Lipzen A."/>
            <person name="Lukacs Z."/>
            <person name="Mihaltcheva S."/>
            <person name="Morgado L.N."/>
            <person name="Niskanen T."/>
            <person name="Noordeloos M.E."/>
            <person name="Ohm R.A."/>
            <person name="Ortiz-Santana B."/>
            <person name="Ovrebo C."/>
            <person name="Racz N."/>
            <person name="Riley R."/>
            <person name="Savchenko A."/>
            <person name="Shiryaev A."/>
            <person name="Soop K."/>
            <person name="Spirin V."/>
            <person name="Szebenyi C."/>
            <person name="Tomsovsky M."/>
            <person name="Tulloss R.E."/>
            <person name="Uehling J."/>
            <person name="Grigoriev I.V."/>
            <person name="Vagvolgyi C."/>
            <person name="Papp T."/>
            <person name="Martin F.M."/>
            <person name="Miettinen O."/>
            <person name="Hibbett D.S."/>
            <person name="Nagy L.G."/>
        </authorList>
    </citation>
    <scope>NUCLEOTIDE SEQUENCE [LARGE SCALE GENOMIC DNA]</scope>
    <source>
        <strain evidence="2 3">CBS 962.96</strain>
    </source>
</reference>
<proteinExistence type="predicted"/>
<sequence>MSANKSSTSTPYSQTYSSARLGESNCYFECRPAETNWGGSGPSSTLNSTLGATTNPSYCNNLTREETSSHRHSDVDYELENYIEDDELDYFLDSEDMEERNNEPSVNDGADYGSGLEDSTRNSEDDIQELFGESKYEDLDLEEQNYRSDDGEYGDNDNIEGIEGYDDDDEIAEYL</sequence>
<gene>
    <name evidence="2" type="ORF">K435DRAFT_862676</name>
</gene>
<accession>A0A4S8LRU2</accession>
<protein>
    <recommendedName>
        <fullName evidence="4">Transcription factor Iwr1 domain-containing protein</fullName>
    </recommendedName>
</protein>
<feature type="compositionally biased region" description="Basic and acidic residues" evidence="1">
    <location>
        <begin position="132"/>
        <end position="150"/>
    </location>
</feature>
<keyword evidence="3" id="KW-1185">Reference proteome</keyword>
<dbReference type="EMBL" id="ML179285">
    <property type="protein sequence ID" value="THU92222.1"/>
    <property type="molecule type" value="Genomic_DNA"/>
</dbReference>
<feature type="region of interest" description="Disordered" evidence="1">
    <location>
        <begin position="93"/>
        <end position="175"/>
    </location>
</feature>
<dbReference type="Proteomes" id="UP000297245">
    <property type="component" value="Unassembled WGS sequence"/>
</dbReference>
<evidence type="ECO:0000256" key="1">
    <source>
        <dbReference type="SAM" id="MobiDB-lite"/>
    </source>
</evidence>
<evidence type="ECO:0000313" key="3">
    <source>
        <dbReference type="Proteomes" id="UP000297245"/>
    </source>
</evidence>